<dbReference type="RefSeq" id="WP_380021649.1">
    <property type="nucleotide sequence ID" value="NZ_JBHSHD010000010.1"/>
</dbReference>
<evidence type="ECO:0000313" key="4">
    <source>
        <dbReference type="Proteomes" id="UP001595886"/>
    </source>
</evidence>
<evidence type="ECO:0000313" key="3">
    <source>
        <dbReference type="EMBL" id="MFC4821366.1"/>
    </source>
</evidence>
<feature type="transmembrane region" description="Helical" evidence="2">
    <location>
        <begin position="121"/>
        <end position="143"/>
    </location>
</feature>
<keyword evidence="4" id="KW-1185">Reference proteome</keyword>
<keyword evidence="2" id="KW-0812">Transmembrane</keyword>
<sequence>MKPLLQTLLDGLRLLFLRAPRGRAITAGPGTFFAMVALGLVVLCGVSTLDAGAFALSVDDAMALLVEALVTLFAAWLMVRLCGRDVTWGTAAILTATSTFALAVLYWPFDLAASRMQDDDLGLFAGLFILAVSLWWLLALLVLAHWLAPRRFARTLGVAALAFAVTALSWWLPAVSVLTSAEQAMLAETGDDTPPDEAGADEAPAFDAEKLMYDQPALLDAALARLKPQTPGSVDLYVVAFAGDAQENVFRNEAEYVEQLFGQRFGAAGRVLVLENNAATIATRPLASWTNLQRGLDAIARTMDPSEDVLLLYLTTHGSADHQLLVDLDPLPLNQIEPQDLADVLKTDPRLRWKVVVVNACYSGGFVDALRDDSTMVIASARADRTSFGCGADSDITYFGKAFLAEALNQTTSIRDAFERAKASVAQWEATEQQEHSEPQIATSPAIEARLDAWQRTLQPGAIVPFAPAGAKDGSRADAENAEE</sequence>
<dbReference type="Gene3D" id="3.40.50.1460">
    <property type="match status" value="1"/>
</dbReference>
<dbReference type="SUPFAM" id="SSF52129">
    <property type="entry name" value="Caspase-like"/>
    <property type="match status" value="1"/>
</dbReference>
<reference evidence="4" key="1">
    <citation type="journal article" date="2019" name="Int. J. Syst. Evol. Microbiol.">
        <title>The Global Catalogue of Microorganisms (GCM) 10K type strain sequencing project: providing services to taxonomists for standard genome sequencing and annotation.</title>
        <authorList>
            <consortium name="The Broad Institute Genomics Platform"/>
            <consortium name="The Broad Institute Genome Sequencing Center for Infectious Disease"/>
            <person name="Wu L."/>
            <person name="Ma J."/>
        </authorList>
    </citation>
    <scope>NUCLEOTIDE SEQUENCE [LARGE SCALE GENOMIC DNA]</scope>
    <source>
        <strain evidence="4">CCUG 30340</strain>
    </source>
</reference>
<proteinExistence type="predicted"/>
<organism evidence="3 4">
    <name type="scientific">Dokdonella ginsengisoli</name>
    <dbReference type="NCBI Taxonomy" id="363846"/>
    <lineage>
        <taxon>Bacteria</taxon>
        <taxon>Pseudomonadati</taxon>
        <taxon>Pseudomonadota</taxon>
        <taxon>Gammaproteobacteria</taxon>
        <taxon>Lysobacterales</taxon>
        <taxon>Rhodanobacteraceae</taxon>
        <taxon>Dokdonella</taxon>
    </lineage>
</organism>
<feature type="compositionally biased region" description="Basic and acidic residues" evidence="1">
    <location>
        <begin position="473"/>
        <end position="484"/>
    </location>
</feature>
<gene>
    <name evidence="3" type="ORF">ACFO6Q_13615</name>
</gene>
<accession>A0ABV9QWE5</accession>
<dbReference type="EMBL" id="JBHSHD010000010">
    <property type="protein sequence ID" value="MFC4821366.1"/>
    <property type="molecule type" value="Genomic_DNA"/>
</dbReference>
<dbReference type="Pfam" id="PF01650">
    <property type="entry name" value="Peptidase_C13"/>
    <property type="match status" value="1"/>
</dbReference>
<feature type="transmembrane region" description="Helical" evidence="2">
    <location>
        <begin position="61"/>
        <end position="79"/>
    </location>
</feature>
<feature type="transmembrane region" description="Helical" evidence="2">
    <location>
        <begin position="155"/>
        <end position="172"/>
    </location>
</feature>
<feature type="transmembrane region" description="Helical" evidence="2">
    <location>
        <begin position="24"/>
        <end position="49"/>
    </location>
</feature>
<evidence type="ECO:0000256" key="1">
    <source>
        <dbReference type="SAM" id="MobiDB-lite"/>
    </source>
</evidence>
<name>A0ABV9QWE5_9GAMM</name>
<feature type="transmembrane region" description="Helical" evidence="2">
    <location>
        <begin position="86"/>
        <end position="109"/>
    </location>
</feature>
<keyword evidence="2" id="KW-1133">Transmembrane helix</keyword>
<protein>
    <submittedName>
        <fullName evidence="3">C13 family peptidase</fullName>
    </submittedName>
</protein>
<keyword evidence="2" id="KW-0472">Membrane</keyword>
<feature type="region of interest" description="Disordered" evidence="1">
    <location>
        <begin position="464"/>
        <end position="484"/>
    </location>
</feature>
<dbReference type="InterPro" id="IPR029030">
    <property type="entry name" value="Caspase-like_dom_sf"/>
</dbReference>
<dbReference type="InterPro" id="IPR001096">
    <property type="entry name" value="Peptidase_C13"/>
</dbReference>
<evidence type="ECO:0000256" key="2">
    <source>
        <dbReference type="SAM" id="Phobius"/>
    </source>
</evidence>
<dbReference type="Proteomes" id="UP001595886">
    <property type="component" value="Unassembled WGS sequence"/>
</dbReference>
<comment type="caution">
    <text evidence="3">The sequence shown here is derived from an EMBL/GenBank/DDBJ whole genome shotgun (WGS) entry which is preliminary data.</text>
</comment>